<dbReference type="PANTHER" id="PTHR12691">
    <property type="entry name" value="MEDIATOR OF RNA POLYMERASE II TRANSCRIPTION SUBUNIT 23"/>
    <property type="match status" value="1"/>
</dbReference>
<evidence type="ECO:0000256" key="2">
    <source>
        <dbReference type="ARBA" id="ARBA00010222"/>
    </source>
</evidence>
<comment type="similarity">
    <text evidence="2">Belongs to the Mediator complex subunit 23 family.</text>
</comment>
<dbReference type="GO" id="GO:0010628">
    <property type="term" value="P:positive regulation of gene expression"/>
    <property type="evidence" value="ECO:0007669"/>
    <property type="project" value="TreeGrafter"/>
</dbReference>
<name>A0A0A9FPF1_ARUDO</name>
<evidence type="ECO:0000256" key="1">
    <source>
        <dbReference type="ARBA" id="ARBA00004123"/>
    </source>
</evidence>
<evidence type="ECO:0000256" key="3">
    <source>
        <dbReference type="ARBA" id="ARBA00023015"/>
    </source>
</evidence>
<sequence length="76" mass="8780">MYDVTKIISTIKGKRGEHHLFRLAENLCMNLILSLKDFFFVKKELKVMMVLASLSKIDYHQSIENEPLHAFNVGAN</sequence>
<reference evidence="6" key="1">
    <citation type="submission" date="2014-09" db="EMBL/GenBank/DDBJ databases">
        <authorList>
            <person name="Magalhaes I.L.F."/>
            <person name="Oliveira U."/>
            <person name="Santos F.R."/>
            <person name="Vidigal T.H.D.A."/>
            <person name="Brescovit A.D."/>
            <person name="Santos A.J."/>
        </authorList>
    </citation>
    <scope>NUCLEOTIDE SEQUENCE</scope>
    <source>
        <tissue evidence="6">Shoot tissue taken approximately 20 cm above the soil surface</tissue>
    </source>
</reference>
<dbReference type="GO" id="GO:0016592">
    <property type="term" value="C:mediator complex"/>
    <property type="evidence" value="ECO:0007669"/>
    <property type="project" value="TreeGrafter"/>
</dbReference>
<organism evidence="6">
    <name type="scientific">Arundo donax</name>
    <name type="common">Giant reed</name>
    <name type="synonym">Donax arundinaceus</name>
    <dbReference type="NCBI Taxonomy" id="35708"/>
    <lineage>
        <taxon>Eukaryota</taxon>
        <taxon>Viridiplantae</taxon>
        <taxon>Streptophyta</taxon>
        <taxon>Embryophyta</taxon>
        <taxon>Tracheophyta</taxon>
        <taxon>Spermatophyta</taxon>
        <taxon>Magnoliopsida</taxon>
        <taxon>Liliopsida</taxon>
        <taxon>Poales</taxon>
        <taxon>Poaceae</taxon>
        <taxon>PACMAD clade</taxon>
        <taxon>Arundinoideae</taxon>
        <taxon>Arundineae</taxon>
        <taxon>Arundo</taxon>
    </lineage>
</organism>
<keyword evidence="3" id="KW-0805">Transcription regulation</keyword>
<keyword evidence="4" id="KW-0804">Transcription</keyword>
<reference evidence="6" key="2">
    <citation type="journal article" date="2015" name="Data Brief">
        <title>Shoot transcriptome of the giant reed, Arundo donax.</title>
        <authorList>
            <person name="Barrero R.A."/>
            <person name="Guerrero F.D."/>
            <person name="Moolhuijzen P."/>
            <person name="Goolsby J.A."/>
            <person name="Tidwell J."/>
            <person name="Bellgard S.E."/>
            <person name="Bellgard M.I."/>
        </authorList>
    </citation>
    <scope>NUCLEOTIDE SEQUENCE</scope>
    <source>
        <tissue evidence="6">Shoot tissue taken approximately 20 cm above the soil surface</tissue>
    </source>
</reference>
<dbReference type="GO" id="GO:0005667">
    <property type="term" value="C:transcription regulator complex"/>
    <property type="evidence" value="ECO:0007669"/>
    <property type="project" value="TreeGrafter"/>
</dbReference>
<evidence type="ECO:0000256" key="5">
    <source>
        <dbReference type="ARBA" id="ARBA00023242"/>
    </source>
</evidence>
<dbReference type="AlphaFoldDB" id="A0A0A9FPF1"/>
<protein>
    <submittedName>
        <fullName evidence="6">Uncharacterized protein</fullName>
    </submittedName>
</protein>
<evidence type="ECO:0000256" key="4">
    <source>
        <dbReference type="ARBA" id="ARBA00023163"/>
    </source>
</evidence>
<dbReference type="PANTHER" id="PTHR12691:SF10">
    <property type="entry name" value="MEDIATOR OF RNA POLYMERASE II TRANSCRIPTION SUBUNIT 23"/>
    <property type="match status" value="1"/>
</dbReference>
<comment type="subcellular location">
    <subcellularLocation>
        <location evidence="1">Nucleus</location>
    </subcellularLocation>
</comment>
<keyword evidence="5" id="KW-0539">Nucleus</keyword>
<evidence type="ECO:0000313" key="6">
    <source>
        <dbReference type="EMBL" id="JAE14172.1"/>
    </source>
</evidence>
<dbReference type="GO" id="GO:0006357">
    <property type="term" value="P:regulation of transcription by RNA polymerase II"/>
    <property type="evidence" value="ECO:0007669"/>
    <property type="project" value="TreeGrafter"/>
</dbReference>
<proteinExistence type="inferred from homology"/>
<accession>A0A0A9FPF1</accession>
<dbReference type="InterPro" id="IPR021629">
    <property type="entry name" value="Mediator_Med23"/>
</dbReference>
<dbReference type="EMBL" id="GBRH01183724">
    <property type="protein sequence ID" value="JAE14172.1"/>
    <property type="molecule type" value="Transcribed_RNA"/>
</dbReference>